<dbReference type="RefSeq" id="WP_203898576.1">
    <property type="nucleotide sequence ID" value="NZ_BOPF01000006.1"/>
</dbReference>
<feature type="signal peptide" evidence="2">
    <location>
        <begin position="1"/>
        <end position="27"/>
    </location>
</feature>
<dbReference type="SUPFAM" id="SSF56300">
    <property type="entry name" value="Metallo-dependent phosphatases"/>
    <property type="match status" value="1"/>
</dbReference>
<keyword evidence="5" id="KW-1185">Reference proteome</keyword>
<proteinExistence type="predicted"/>
<dbReference type="EMBL" id="BOPF01000006">
    <property type="protein sequence ID" value="GIJ45014.1"/>
    <property type="molecule type" value="Genomic_DNA"/>
</dbReference>
<evidence type="ECO:0000256" key="1">
    <source>
        <dbReference type="ARBA" id="ARBA00022729"/>
    </source>
</evidence>
<dbReference type="InterPro" id="IPR029052">
    <property type="entry name" value="Metallo-depent_PP-like"/>
</dbReference>
<feature type="domain" description="Calcineurin-like phosphoesterase" evidence="3">
    <location>
        <begin position="83"/>
        <end position="255"/>
    </location>
</feature>
<evidence type="ECO:0000313" key="5">
    <source>
        <dbReference type="Proteomes" id="UP000619260"/>
    </source>
</evidence>
<dbReference type="Proteomes" id="UP000619260">
    <property type="component" value="Unassembled WGS sequence"/>
</dbReference>
<dbReference type="AlphaFoldDB" id="A0A8J3YGU6"/>
<organism evidence="4 5">
    <name type="scientific">Virgisporangium aliadipatigenens</name>
    <dbReference type="NCBI Taxonomy" id="741659"/>
    <lineage>
        <taxon>Bacteria</taxon>
        <taxon>Bacillati</taxon>
        <taxon>Actinomycetota</taxon>
        <taxon>Actinomycetes</taxon>
        <taxon>Micromonosporales</taxon>
        <taxon>Micromonosporaceae</taxon>
        <taxon>Virgisporangium</taxon>
    </lineage>
</organism>
<comment type="caution">
    <text evidence="4">The sequence shown here is derived from an EMBL/GenBank/DDBJ whole genome shotgun (WGS) entry which is preliminary data.</text>
</comment>
<accession>A0A8J3YGU6</accession>
<evidence type="ECO:0000313" key="4">
    <source>
        <dbReference type="EMBL" id="GIJ45014.1"/>
    </source>
</evidence>
<protein>
    <recommendedName>
        <fullName evidence="3">Calcineurin-like phosphoesterase domain-containing protein</fullName>
    </recommendedName>
</protein>
<dbReference type="InterPro" id="IPR004843">
    <property type="entry name" value="Calcineurin-like_PHP"/>
</dbReference>
<dbReference type="Gene3D" id="3.60.21.10">
    <property type="match status" value="1"/>
</dbReference>
<evidence type="ECO:0000256" key="2">
    <source>
        <dbReference type="SAM" id="SignalP"/>
    </source>
</evidence>
<dbReference type="Pfam" id="PF00149">
    <property type="entry name" value="Metallophos"/>
    <property type="match status" value="1"/>
</dbReference>
<reference evidence="4" key="1">
    <citation type="submission" date="2021-01" db="EMBL/GenBank/DDBJ databases">
        <title>Whole genome shotgun sequence of Virgisporangium aliadipatigenens NBRC 105644.</title>
        <authorList>
            <person name="Komaki H."/>
            <person name="Tamura T."/>
        </authorList>
    </citation>
    <scope>NUCLEOTIDE SEQUENCE</scope>
    <source>
        <strain evidence="4">NBRC 105644</strain>
    </source>
</reference>
<dbReference type="PANTHER" id="PTHR22953">
    <property type="entry name" value="ACID PHOSPHATASE RELATED"/>
    <property type="match status" value="1"/>
</dbReference>
<keyword evidence="1 2" id="KW-0732">Signal</keyword>
<gene>
    <name evidence="4" type="ORF">Val02_19000</name>
</gene>
<dbReference type="InterPro" id="IPR039331">
    <property type="entry name" value="PAPs-like"/>
</dbReference>
<dbReference type="GO" id="GO:0003993">
    <property type="term" value="F:acid phosphatase activity"/>
    <property type="evidence" value="ECO:0007669"/>
    <property type="project" value="InterPro"/>
</dbReference>
<feature type="chain" id="PRO_5035322034" description="Calcineurin-like phosphoesterase domain-containing protein" evidence="2">
    <location>
        <begin position="28"/>
        <end position="358"/>
    </location>
</feature>
<name>A0A8J3YGU6_9ACTN</name>
<dbReference type="PANTHER" id="PTHR22953:SF153">
    <property type="entry name" value="PURPLE ACID PHOSPHATASE"/>
    <property type="match status" value="1"/>
</dbReference>
<evidence type="ECO:0000259" key="3">
    <source>
        <dbReference type="Pfam" id="PF00149"/>
    </source>
</evidence>
<sequence length="358" mass="38537">MKRPSRRTLLTAGFVSALMILPVAAVAAVATGQTGSTPTRVAAPQQLGTGNGPLIATVGDIACAPSNTQYKGGEGTLAGCREKAVADLLENQRLAAFLPLGDLQYEDGRMDEFTQVYDQFFGKYKAITRPTPGNHEYKTPNARDYYDYFGAMAGENNPFGPYAAGAYSYDVGAWHLVSLNSIQCTGGKPCDDSHPMMQWLAADLAAHPTKCSLAYWHHPLYSLGHHGAYTPMTPVWNFLLDRGVDVVLTSHDHGYQRFAPLGRAEINGAEMVPPTVVPEAQGMRNFIVGTGGANNYDIASEADRPDLAGKVEAKYANPAQALFGALFMRLDESSYTWKFAQAETGAPPFVDTGVGTCR</sequence>